<reference evidence="2" key="1">
    <citation type="journal article" date="2012" name="Nat. Biotechnol.">
        <title>Reference genome sequence of the model plant Setaria.</title>
        <authorList>
            <person name="Bennetzen J.L."/>
            <person name="Schmutz J."/>
            <person name="Wang H."/>
            <person name="Percifield R."/>
            <person name="Hawkins J."/>
            <person name="Pontaroli A.C."/>
            <person name="Estep M."/>
            <person name="Feng L."/>
            <person name="Vaughn J.N."/>
            <person name="Grimwood J."/>
            <person name="Jenkins J."/>
            <person name="Barry K."/>
            <person name="Lindquist E."/>
            <person name="Hellsten U."/>
            <person name="Deshpande S."/>
            <person name="Wang X."/>
            <person name="Wu X."/>
            <person name="Mitros T."/>
            <person name="Triplett J."/>
            <person name="Yang X."/>
            <person name="Ye C.Y."/>
            <person name="Mauro-Herrera M."/>
            <person name="Wang L."/>
            <person name="Li P."/>
            <person name="Sharma M."/>
            <person name="Sharma R."/>
            <person name="Ronald P.C."/>
            <person name="Panaud O."/>
            <person name="Kellogg E.A."/>
            <person name="Brutnell T.P."/>
            <person name="Doust A.N."/>
            <person name="Tuskan G.A."/>
            <person name="Rokhsar D."/>
            <person name="Devos K.M."/>
        </authorList>
    </citation>
    <scope>NUCLEOTIDE SEQUENCE [LARGE SCALE GENOMIC DNA]</scope>
    <source>
        <strain evidence="2">Yugu1</strain>
    </source>
</reference>
<feature type="region of interest" description="Disordered" evidence="1">
    <location>
        <begin position="90"/>
        <end position="142"/>
    </location>
</feature>
<dbReference type="STRING" id="4555.A0A368QB47"/>
<protein>
    <submittedName>
        <fullName evidence="2">Uncharacterized protein</fullName>
    </submittedName>
</protein>
<sequence>MKSTYSHGHMNVLSDRIRITRVGSTLICWRRVKYYDSNFKYEFPVFFCRTISFSYPVNSRVSIRAGRNSQPASPAFVPFVSYPASWSRSLRREGEEKQGKPSTSRLGRSPPESPRKHAKSPTPRQSRSSSRKGEEHRDRGAMVVRRLGGAGRALLTLPNIRRRATNSWAAVRDTFFSTKQVFESHRIVFTVGTSVASVLTAWAGYSLRHVQQSRIDRRLESIESSLKDNHKVEHEEIKKIVTSSNISTPACVATAMTTMVVGYALGWRGGAWYARRAFRREQQKLMMGHMKSQGRWHWRPFNRLKNRLRRASKNKSEDAHRSLAQSTDAPSSSGASANISNTAQPAAGNA</sequence>
<feature type="region of interest" description="Disordered" evidence="1">
    <location>
        <begin position="310"/>
        <end position="350"/>
    </location>
</feature>
<dbReference type="AlphaFoldDB" id="A0A368QB47"/>
<dbReference type="PANTHER" id="PTHR36703:SF1">
    <property type="entry name" value="TRIACYLGLYCEROL LIPASE-LIKE PROTEIN"/>
    <property type="match status" value="1"/>
</dbReference>
<feature type="compositionally biased region" description="Basic and acidic residues" evidence="1">
    <location>
        <begin position="90"/>
        <end position="99"/>
    </location>
</feature>
<dbReference type="EMBL" id="CM003530">
    <property type="protein sequence ID" value="RCV15103.1"/>
    <property type="molecule type" value="Genomic_DNA"/>
</dbReference>
<accession>A0A368QB47</accession>
<name>A0A368QB47_SETIT</name>
<feature type="compositionally biased region" description="Basic and acidic residues" evidence="1">
    <location>
        <begin position="131"/>
        <end position="140"/>
    </location>
</feature>
<evidence type="ECO:0000256" key="1">
    <source>
        <dbReference type="SAM" id="MobiDB-lite"/>
    </source>
</evidence>
<organism evidence="2">
    <name type="scientific">Setaria italica</name>
    <name type="common">Foxtail millet</name>
    <name type="synonym">Panicum italicum</name>
    <dbReference type="NCBI Taxonomy" id="4555"/>
    <lineage>
        <taxon>Eukaryota</taxon>
        <taxon>Viridiplantae</taxon>
        <taxon>Streptophyta</taxon>
        <taxon>Embryophyta</taxon>
        <taxon>Tracheophyta</taxon>
        <taxon>Spermatophyta</taxon>
        <taxon>Magnoliopsida</taxon>
        <taxon>Liliopsida</taxon>
        <taxon>Poales</taxon>
        <taxon>Poaceae</taxon>
        <taxon>PACMAD clade</taxon>
        <taxon>Panicoideae</taxon>
        <taxon>Panicodae</taxon>
        <taxon>Paniceae</taxon>
        <taxon>Cenchrinae</taxon>
        <taxon>Setaria</taxon>
    </lineage>
</organism>
<reference evidence="2" key="2">
    <citation type="submission" date="2015-07" db="EMBL/GenBank/DDBJ databases">
        <authorList>
            <person name="Noorani M."/>
        </authorList>
    </citation>
    <scope>NUCLEOTIDE SEQUENCE</scope>
    <source>
        <strain evidence="2">Yugu1</strain>
    </source>
</reference>
<dbReference type="OrthoDB" id="1934526at2759"/>
<gene>
    <name evidence="2" type="ORF">SETIT_3G031500v2</name>
</gene>
<dbReference type="PANTHER" id="PTHR36703">
    <property type="entry name" value="TRIACYLGLYCEROL LIPASE-LIKE PROTEIN"/>
    <property type="match status" value="1"/>
</dbReference>
<evidence type="ECO:0000313" key="2">
    <source>
        <dbReference type="EMBL" id="RCV15103.1"/>
    </source>
</evidence>
<proteinExistence type="predicted"/>
<feature type="compositionally biased region" description="Polar residues" evidence="1">
    <location>
        <begin position="323"/>
        <end position="344"/>
    </location>
</feature>